<keyword evidence="3" id="KW-1185">Reference proteome</keyword>
<name>A0A9P1JRS8_9PROT</name>
<dbReference type="AlphaFoldDB" id="A0A9P1JRS8"/>
<reference evidence="2 3" key="1">
    <citation type="journal article" date="2011" name="PLoS Genet.">
        <title>Azospirillum genomes reveal transition of bacteria from aquatic to terrestrial environments.</title>
        <authorList>
            <person name="Wisniewski-Dye F."/>
            <person name="Borziak K."/>
            <person name="Khalsa-Moyers G."/>
            <person name="Alexandre G."/>
            <person name="Sukharnikov L.O."/>
            <person name="Wuichet K."/>
            <person name="Hurst G.B."/>
            <person name="McDonald W.H."/>
            <person name="Robertson J.S."/>
            <person name="Barbe V."/>
            <person name="Calteau A."/>
            <person name="Rouy Z."/>
            <person name="Mangenot S."/>
            <person name="Prigent-Combaret C."/>
            <person name="Normand P."/>
            <person name="Boyer M."/>
            <person name="Siguier P."/>
            <person name="Dessaux Y."/>
            <person name="Elmerich C."/>
            <person name="Condemine G."/>
            <person name="Krishnen G."/>
            <person name="Kennedy I."/>
            <person name="Paterson A.H."/>
            <person name="Gonzalez V."/>
            <person name="Mavingui P."/>
            <person name="Zhulin I.B."/>
        </authorList>
    </citation>
    <scope>NUCLEOTIDE SEQUENCE [LARGE SCALE GENOMIC DNA]</scope>
    <source>
        <strain evidence="2 3">Sp245</strain>
    </source>
</reference>
<evidence type="ECO:0000313" key="3">
    <source>
        <dbReference type="Proteomes" id="UP000007319"/>
    </source>
</evidence>
<evidence type="ECO:0000313" key="2">
    <source>
        <dbReference type="EMBL" id="CCC98504.1"/>
    </source>
</evidence>
<keyword evidence="1" id="KW-0732">Signal</keyword>
<dbReference type="Proteomes" id="UP000007319">
    <property type="component" value="Chromosome"/>
</dbReference>
<sequence length="114" mass="12637">MGCVTVLRRLPVLLRETLKPAATLLVLAVALQSPAAWSETTIICTKPGVPLCMSDTTTFVSADKMATCQFEVKEYVDKTMDYLRCLNEENTSTGQELTRNVERFNCRLSGRNCG</sequence>
<gene>
    <name evidence="2" type="ORF">AZOBR_140234</name>
</gene>
<protein>
    <submittedName>
        <fullName evidence="2">Uncharacterized protein</fullName>
    </submittedName>
</protein>
<feature type="signal peptide" evidence="1">
    <location>
        <begin position="1"/>
        <end position="35"/>
    </location>
</feature>
<organism evidence="2 3">
    <name type="scientific">Azospirillum baldaniorum</name>
    <dbReference type="NCBI Taxonomy" id="1064539"/>
    <lineage>
        <taxon>Bacteria</taxon>
        <taxon>Pseudomonadati</taxon>
        <taxon>Pseudomonadota</taxon>
        <taxon>Alphaproteobacteria</taxon>
        <taxon>Rhodospirillales</taxon>
        <taxon>Azospirillaceae</taxon>
        <taxon>Azospirillum</taxon>
    </lineage>
</organism>
<feature type="chain" id="PRO_5040136613" evidence="1">
    <location>
        <begin position="36"/>
        <end position="114"/>
    </location>
</feature>
<accession>A0A9P1JRS8</accession>
<evidence type="ECO:0000256" key="1">
    <source>
        <dbReference type="SAM" id="SignalP"/>
    </source>
</evidence>
<dbReference type="KEGG" id="abs:AZOBR_140234"/>
<proteinExistence type="predicted"/>
<dbReference type="EMBL" id="HE577327">
    <property type="protein sequence ID" value="CCC98504.1"/>
    <property type="molecule type" value="Genomic_DNA"/>
</dbReference>